<name>B4SEX6_PELPB</name>
<keyword evidence="1" id="KW-0261">Viral envelope protein</keyword>
<gene>
    <name evidence="1" type="ordered locus">Ppha_2468</name>
</gene>
<dbReference type="Proteomes" id="UP000002724">
    <property type="component" value="Chromosome"/>
</dbReference>
<dbReference type="EMBL" id="CP001110">
    <property type="protein sequence ID" value="ACF44652.1"/>
    <property type="molecule type" value="Genomic_DNA"/>
</dbReference>
<organism evidence="1 2">
    <name type="scientific">Pelodictyon phaeoclathratiforme (strain DSM 5477 / BU-1)</name>
    <dbReference type="NCBI Taxonomy" id="324925"/>
    <lineage>
        <taxon>Bacteria</taxon>
        <taxon>Pseudomonadati</taxon>
        <taxon>Chlorobiota</taxon>
        <taxon>Chlorobiia</taxon>
        <taxon>Chlorobiales</taxon>
        <taxon>Chlorobiaceae</taxon>
        <taxon>Chlorobium/Pelodictyon group</taxon>
        <taxon>Pelodictyon</taxon>
    </lineage>
</organism>
<evidence type="ECO:0000313" key="1">
    <source>
        <dbReference type="EMBL" id="ACF44652.1"/>
    </source>
</evidence>
<accession>B4SEX6</accession>
<protein>
    <submittedName>
        <fullName evidence="1">Chlorosome envelope protein B</fullName>
    </submittedName>
</protein>
<keyword evidence="2" id="KW-1185">Reference proteome</keyword>
<dbReference type="KEGG" id="pph:Ppha_2468"/>
<sequence length="75" mass="7954">MSNESINDFSVALNNILKTVGSLAQQQLELINLGFKAAGEVIEPLVKTSSDLVGNVLNTVGQIVQNITCALTPKK</sequence>
<dbReference type="OrthoDB" id="595389at2"/>
<dbReference type="AlphaFoldDB" id="B4SEX6"/>
<proteinExistence type="predicted"/>
<keyword evidence="1" id="KW-0946">Virion</keyword>
<reference evidence="1 2" key="1">
    <citation type="submission" date="2008-06" db="EMBL/GenBank/DDBJ databases">
        <title>Complete sequence of Pelodictyon phaeoclathratiforme BU-1.</title>
        <authorList>
            <consortium name="US DOE Joint Genome Institute"/>
            <person name="Lucas S."/>
            <person name="Copeland A."/>
            <person name="Lapidus A."/>
            <person name="Glavina del Rio T."/>
            <person name="Dalin E."/>
            <person name="Tice H."/>
            <person name="Bruce D."/>
            <person name="Goodwin L."/>
            <person name="Pitluck S."/>
            <person name="Schmutz J."/>
            <person name="Larimer F."/>
            <person name="Land M."/>
            <person name="Hauser L."/>
            <person name="Kyrpides N."/>
            <person name="Mikhailova N."/>
            <person name="Liu Z."/>
            <person name="Li T."/>
            <person name="Zhao F."/>
            <person name="Overmann J."/>
            <person name="Bryant D.A."/>
            <person name="Richardson P."/>
        </authorList>
    </citation>
    <scope>NUCLEOTIDE SEQUENCE [LARGE SCALE GENOMIC DNA]</scope>
    <source>
        <strain evidence="2">DSM 5477 / BU-1</strain>
    </source>
</reference>
<dbReference type="HOGENOM" id="CLU_196054_0_0_10"/>
<evidence type="ECO:0000313" key="2">
    <source>
        <dbReference type="Proteomes" id="UP000002724"/>
    </source>
</evidence>